<dbReference type="Proteomes" id="UP000254326">
    <property type="component" value="Unassembled WGS sequence"/>
</dbReference>
<keyword evidence="3 4" id="KW-0998">Cell outer membrane</keyword>
<name>A0A370U4R7_9GAMM</name>
<sequence length="106" mass="11919">MKKTILLLSALFTLSACSLLPSPYKPAVEQGNVITTEQVDQLQTGMTESQVTYVLGAPMVLDTFNPDEWHYLFYSLYTKENSKLSEVKHLALTFDNGTLQSIENKE</sequence>
<feature type="chain" id="PRO_5017091391" description="Outer membrane protein assembly factor BamE" evidence="5">
    <location>
        <begin position="19"/>
        <end position="106"/>
    </location>
</feature>
<organism evidence="7 8">
    <name type="scientific">Marinomonas piezotolerans</name>
    <dbReference type="NCBI Taxonomy" id="2213058"/>
    <lineage>
        <taxon>Bacteria</taxon>
        <taxon>Pseudomonadati</taxon>
        <taxon>Pseudomonadota</taxon>
        <taxon>Gammaproteobacteria</taxon>
        <taxon>Oceanospirillales</taxon>
        <taxon>Oceanospirillaceae</taxon>
        <taxon>Marinomonas</taxon>
    </lineage>
</organism>
<evidence type="ECO:0000256" key="1">
    <source>
        <dbReference type="ARBA" id="ARBA00022729"/>
    </source>
</evidence>
<dbReference type="PANTHER" id="PTHR37482">
    <property type="entry name" value="OUTER MEMBRANE PROTEIN ASSEMBLY FACTOR BAME"/>
    <property type="match status" value="1"/>
</dbReference>
<dbReference type="OrthoDB" id="9808250at2"/>
<dbReference type="HAMAP" id="MF_00925">
    <property type="entry name" value="OM_assembly_BamE"/>
    <property type="match status" value="1"/>
</dbReference>
<dbReference type="GO" id="GO:0030674">
    <property type="term" value="F:protein-macromolecule adaptor activity"/>
    <property type="evidence" value="ECO:0007669"/>
    <property type="project" value="TreeGrafter"/>
</dbReference>
<feature type="signal peptide" evidence="5">
    <location>
        <begin position="1"/>
        <end position="18"/>
    </location>
</feature>
<dbReference type="InterPro" id="IPR012640">
    <property type="entry name" value="Membr_lipoprot_lipid_attach_CS"/>
</dbReference>
<keyword evidence="4" id="KW-0564">Palmitate</keyword>
<evidence type="ECO:0000256" key="3">
    <source>
        <dbReference type="ARBA" id="ARBA00023237"/>
    </source>
</evidence>
<dbReference type="GO" id="GO:1990063">
    <property type="term" value="C:Bam protein complex"/>
    <property type="evidence" value="ECO:0007669"/>
    <property type="project" value="TreeGrafter"/>
</dbReference>
<evidence type="ECO:0000313" key="7">
    <source>
        <dbReference type="EMBL" id="RDL42747.1"/>
    </source>
</evidence>
<protein>
    <recommendedName>
        <fullName evidence="4">Outer membrane protein assembly factor BamE</fullName>
    </recommendedName>
</protein>
<dbReference type="RefSeq" id="WP_115469549.1">
    <property type="nucleotide sequence ID" value="NZ_QKRA01000015.1"/>
</dbReference>
<comment type="subcellular location">
    <subcellularLocation>
        <location evidence="4">Cell outer membrane</location>
        <topology evidence="4">Lipid-anchor</topology>
    </subcellularLocation>
</comment>
<dbReference type="PROSITE" id="PS51257">
    <property type="entry name" value="PROKAR_LIPOPROTEIN"/>
    <property type="match status" value="1"/>
</dbReference>
<evidence type="ECO:0000259" key="6">
    <source>
        <dbReference type="Pfam" id="PF04355"/>
    </source>
</evidence>
<evidence type="ECO:0000256" key="4">
    <source>
        <dbReference type="HAMAP-Rule" id="MF_00925"/>
    </source>
</evidence>
<comment type="subunit">
    <text evidence="4">Part of the Bam complex.</text>
</comment>
<reference evidence="7 8" key="1">
    <citation type="submission" date="2018-06" db="EMBL/GenBank/DDBJ databases">
        <title>Marinomonas sp. YLB-05 draft genome sequence.</title>
        <authorList>
            <person name="Yu L."/>
            <person name="Tang X."/>
        </authorList>
    </citation>
    <scope>NUCLEOTIDE SEQUENCE [LARGE SCALE GENOMIC DNA]</scope>
    <source>
        <strain evidence="7 8">YLB-05</strain>
    </source>
</reference>
<dbReference type="AlphaFoldDB" id="A0A370U4R7"/>
<evidence type="ECO:0000256" key="2">
    <source>
        <dbReference type="ARBA" id="ARBA00023136"/>
    </source>
</evidence>
<comment type="caution">
    <text evidence="7">The sequence shown here is derived from an EMBL/GenBank/DDBJ whole genome shotgun (WGS) entry which is preliminary data.</text>
</comment>
<keyword evidence="4" id="KW-0449">Lipoprotein</keyword>
<keyword evidence="8" id="KW-1185">Reference proteome</keyword>
<proteinExistence type="inferred from homology"/>
<dbReference type="Pfam" id="PF04355">
    <property type="entry name" value="BamE"/>
    <property type="match status" value="1"/>
</dbReference>
<comment type="similarity">
    <text evidence="4">Belongs to the BamE family.</text>
</comment>
<dbReference type="GO" id="GO:0051205">
    <property type="term" value="P:protein insertion into membrane"/>
    <property type="evidence" value="ECO:0007669"/>
    <property type="project" value="UniProtKB-UniRule"/>
</dbReference>
<dbReference type="Gene3D" id="3.30.1450.10">
    <property type="match status" value="1"/>
</dbReference>
<dbReference type="InterPro" id="IPR026592">
    <property type="entry name" value="BamE"/>
</dbReference>
<gene>
    <name evidence="4" type="primary">bamE</name>
    <name evidence="7" type="ORF">DN730_18170</name>
</gene>
<dbReference type="GO" id="GO:0043165">
    <property type="term" value="P:Gram-negative-bacterium-type cell outer membrane assembly"/>
    <property type="evidence" value="ECO:0007669"/>
    <property type="project" value="UniProtKB-UniRule"/>
</dbReference>
<comment type="function">
    <text evidence="4">Part of the outer membrane protein assembly complex, which is involved in assembly and insertion of beta-barrel proteins into the outer membrane.</text>
</comment>
<evidence type="ECO:0000256" key="5">
    <source>
        <dbReference type="SAM" id="SignalP"/>
    </source>
</evidence>
<accession>A0A370U4R7</accession>
<dbReference type="EMBL" id="QKRA01000015">
    <property type="protein sequence ID" value="RDL42747.1"/>
    <property type="molecule type" value="Genomic_DNA"/>
</dbReference>
<dbReference type="InterPro" id="IPR007450">
    <property type="entry name" value="BamE_dom"/>
</dbReference>
<keyword evidence="2 4" id="KW-0472">Membrane</keyword>
<keyword evidence="1 4" id="KW-0732">Signal</keyword>
<evidence type="ECO:0000313" key="8">
    <source>
        <dbReference type="Proteomes" id="UP000254326"/>
    </source>
</evidence>
<feature type="domain" description="Outer membrane protein assembly factor BamE" evidence="6">
    <location>
        <begin position="31"/>
        <end position="102"/>
    </location>
</feature>
<dbReference type="Pfam" id="PF08139">
    <property type="entry name" value="LPAM_1"/>
    <property type="match status" value="1"/>
</dbReference>
<dbReference type="PANTHER" id="PTHR37482:SF1">
    <property type="entry name" value="OUTER MEMBRANE PROTEIN ASSEMBLY FACTOR BAME"/>
    <property type="match status" value="1"/>
</dbReference>
<dbReference type="InterPro" id="IPR037873">
    <property type="entry name" value="BamE-like"/>
</dbReference>